<dbReference type="RefSeq" id="WP_006308072.1">
    <property type="nucleotide sequence ID" value="NZ_JH601133.1"/>
</dbReference>
<dbReference type="HOGENOM" id="CLU_2355553_0_0_9"/>
<accession>H3NH55</accession>
<dbReference type="PATRIC" id="fig|883113.3.peg.193"/>
<feature type="transmembrane region" description="Helical" evidence="1">
    <location>
        <begin position="38"/>
        <end position="59"/>
    </location>
</feature>
<evidence type="ECO:0000313" key="2">
    <source>
        <dbReference type="EMBL" id="EHR38110.1"/>
    </source>
</evidence>
<dbReference type="EMBL" id="AGEG01000002">
    <property type="protein sequence ID" value="EHR38110.1"/>
    <property type="molecule type" value="Genomic_DNA"/>
</dbReference>
<gene>
    <name evidence="2" type="ORF">HMPREF9708_00194</name>
</gene>
<feature type="transmembrane region" description="Helical" evidence="1">
    <location>
        <begin position="65"/>
        <end position="87"/>
    </location>
</feature>
<keyword evidence="1" id="KW-0812">Transmembrane</keyword>
<name>H3NH55_9LACT</name>
<organism evidence="2 3">
    <name type="scientific">Facklamia languida CCUG 37842</name>
    <dbReference type="NCBI Taxonomy" id="883113"/>
    <lineage>
        <taxon>Bacteria</taxon>
        <taxon>Bacillati</taxon>
        <taxon>Bacillota</taxon>
        <taxon>Bacilli</taxon>
        <taxon>Lactobacillales</taxon>
        <taxon>Aerococcaceae</taxon>
        <taxon>Facklamia</taxon>
    </lineage>
</organism>
<protein>
    <submittedName>
        <fullName evidence="2">Uncharacterized protein</fullName>
    </submittedName>
</protein>
<evidence type="ECO:0000313" key="3">
    <source>
        <dbReference type="Proteomes" id="UP000006190"/>
    </source>
</evidence>
<comment type="caution">
    <text evidence="2">The sequence shown here is derived from an EMBL/GenBank/DDBJ whole genome shotgun (WGS) entry which is preliminary data.</text>
</comment>
<sequence length="96" mass="11079">MLPIIFYALPSILMIFALYLFFFQASLLKLFKLATPKLIHLIAITTLLLALLGFTLIYYQLRTASLIWLIVILIYIGFIAFLVYTLLNQEPPSDHE</sequence>
<keyword evidence="1" id="KW-0472">Membrane</keyword>
<proteinExistence type="predicted"/>
<reference evidence="2 3" key="1">
    <citation type="submission" date="2012-01" db="EMBL/GenBank/DDBJ databases">
        <title>The Genome Sequence of Facklamia languida CCUG 37842.</title>
        <authorList>
            <consortium name="The Broad Institute Genome Sequencing Platform"/>
            <person name="Earl A."/>
            <person name="Ward D."/>
            <person name="Feldgarden M."/>
            <person name="Gevers D."/>
            <person name="Huys G."/>
            <person name="Young S.K."/>
            <person name="Zeng Q."/>
            <person name="Gargeya S."/>
            <person name="Fitzgerald M."/>
            <person name="Haas B."/>
            <person name="Abouelleil A."/>
            <person name="Alvarado L."/>
            <person name="Arachchi H.M."/>
            <person name="Berlin A."/>
            <person name="Chapman S.B."/>
            <person name="Gearin G."/>
            <person name="Goldberg J."/>
            <person name="Griggs A."/>
            <person name="Gujja S."/>
            <person name="Hansen M."/>
            <person name="Heiman D."/>
            <person name="Howarth C."/>
            <person name="Larimer J."/>
            <person name="Lui A."/>
            <person name="MacDonald P.J.P."/>
            <person name="McCowen C."/>
            <person name="Montmayeur A."/>
            <person name="Murphy C."/>
            <person name="Neiman D."/>
            <person name="Pearson M."/>
            <person name="Priest M."/>
            <person name="Roberts A."/>
            <person name="Saif S."/>
            <person name="Shea T."/>
            <person name="Sisk P."/>
            <person name="Stolte C."/>
            <person name="Sykes S."/>
            <person name="Wortman J."/>
            <person name="Nusbaum C."/>
            <person name="Birren B."/>
        </authorList>
    </citation>
    <scope>NUCLEOTIDE SEQUENCE [LARGE SCALE GENOMIC DNA]</scope>
    <source>
        <strain evidence="2 3">CCUG 37842</strain>
    </source>
</reference>
<dbReference type="Proteomes" id="UP000006190">
    <property type="component" value="Unassembled WGS sequence"/>
</dbReference>
<keyword evidence="3" id="KW-1185">Reference proteome</keyword>
<keyword evidence="1" id="KW-1133">Transmembrane helix</keyword>
<evidence type="ECO:0000256" key="1">
    <source>
        <dbReference type="SAM" id="Phobius"/>
    </source>
</evidence>
<feature type="transmembrane region" description="Helical" evidence="1">
    <location>
        <begin position="6"/>
        <end position="31"/>
    </location>
</feature>
<dbReference type="AlphaFoldDB" id="H3NH55"/>